<dbReference type="SUPFAM" id="SSF53474">
    <property type="entry name" value="alpha/beta-Hydrolases"/>
    <property type="match status" value="1"/>
</dbReference>
<feature type="region of interest" description="Disordered" evidence="10">
    <location>
        <begin position="1471"/>
        <end position="1496"/>
    </location>
</feature>
<dbReference type="InterPro" id="IPR008271">
    <property type="entry name" value="Ser/Thr_kinase_AS"/>
</dbReference>
<feature type="region of interest" description="Disordered" evidence="10">
    <location>
        <begin position="985"/>
        <end position="1020"/>
    </location>
</feature>
<keyword evidence="1" id="KW-0479">Metal-binding</keyword>
<feature type="binding site" evidence="9">
    <location>
        <position position="1191"/>
    </location>
    <ligand>
        <name>ATP</name>
        <dbReference type="ChEBI" id="CHEBI:30616"/>
    </ligand>
</feature>
<evidence type="ECO:0000256" key="10">
    <source>
        <dbReference type="SAM" id="MobiDB-lite"/>
    </source>
</evidence>
<gene>
    <name evidence="14" type="ORF">FHL15_002072</name>
</gene>
<evidence type="ECO:0000256" key="7">
    <source>
        <dbReference type="ARBA" id="ARBA00023163"/>
    </source>
</evidence>
<feature type="domain" description="Protein kinase" evidence="12">
    <location>
        <begin position="1161"/>
        <end position="1587"/>
    </location>
</feature>
<dbReference type="PROSITE" id="PS50011">
    <property type="entry name" value="PROTEIN_KINASE_DOM"/>
    <property type="match status" value="1"/>
</dbReference>
<evidence type="ECO:0000256" key="6">
    <source>
        <dbReference type="ARBA" id="ARBA00023125"/>
    </source>
</evidence>
<evidence type="ECO:0000313" key="15">
    <source>
        <dbReference type="Proteomes" id="UP000319160"/>
    </source>
</evidence>
<accession>A0A553IAQ3</accession>
<feature type="domain" description="Zn(2)-C6 fungal-type" evidence="13">
    <location>
        <begin position="436"/>
        <end position="464"/>
    </location>
</feature>
<keyword evidence="5" id="KW-0805">Transcription regulation</keyword>
<dbReference type="InterPro" id="IPR001138">
    <property type="entry name" value="Zn2Cys6_DnaBD"/>
</dbReference>
<proteinExistence type="predicted"/>
<dbReference type="PANTHER" id="PTHR36206:SF16">
    <property type="entry name" value="TRANSCRIPTION FACTOR DOMAIN-CONTAINING PROTEIN-RELATED"/>
    <property type="match status" value="1"/>
</dbReference>
<dbReference type="Pfam" id="PF11951">
    <property type="entry name" value="Fungal_trans_2"/>
    <property type="match status" value="1"/>
</dbReference>
<dbReference type="Proteomes" id="UP000319160">
    <property type="component" value="Unassembled WGS sequence"/>
</dbReference>
<keyword evidence="6" id="KW-0238">DNA-binding</keyword>
<dbReference type="CDD" id="cd00067">
    <property type="entry name" value="GAL4"/>
    <property type="match status" value="1"/>
</dbReference>
<keyword evidence="15" id="KW-1185">Reference proteome</keyword>
<keyword evidence="8" id="KW-0539">Nucleus</keyword>
<dbReference type="STRING" id="2512241.A0A553IAQ3"/>
<dbReference type="OrthoDB" id="1405469at2759"/>
<comment type="caution">
    <text evidence="14">The sequence shown here is derived from an EMBL/GenBank/DDBJ whole genome shotgun (WGS) entry which is preliminary data.</text>
</comment>
<keyword evidence="11" id="KW-0732">Signal</keyword>
<feature type="region of interest" description="Disordered" evidence="10">
    <location>
        <begin position="1325"/>
        <end position="1345"/>
    </location>
</feature>
<evidence type="ECO:0000256" key="9">
    <source>
        <dbReference type="PROSITE-ProRule" id="PRU10141"/>
    </source>
</evidence>
<dbReference type="Pfam" id="PF00172">
    <property type="entry name" value="Zn_clus"/>
    <property type="match status" value="1"/>
</dbReference>
<dbReference type="GO" id="GO:0003677">
    <property type="term" value="F:DNA binding"/>
    <property type="evidence" value="ECO:0007669"/>
    <property type="project" value="UniProtKB-KW"/>
</dbReference>
<evidence type="ECO:0000256" key="11">
    <source>
        <dbReference type="SAM" id="SignalP"/>
    </source>
</evidence>
<dbReference type="PROSITE" id="PS00107">
    <property type="entry name" value="PROTEIN_KINASE_ATP"/>
    <property type="match status" value="1"/>
</dbReference>
<protein>
    <submittedName>
        <fullName evidence="14">Uncharacterized protein</fullName>
    </submittedName>
</protein>
<dbReference type="PROSITE" id="PS50048">
    <property type="entry name" value="ZN2_CY6_FUNGAL_2"/>
    <property type="match status" value="1"/>
</dbReference>
<evidence type="ECO:0000256" key="8">
    <source>
        <dbReference type="ARBA" id="ARBA00023242"/>
    </source>
</evidence>
<dbReference type="PROSITE" id="PS00463">
    <property type="entry name" value="ZN2_CY6_FUNGAL_1"/>
    <property type="match status" value="1"/>
</dbReference>
<evidence type="ECO:0000256" key="1">
    <source>
        <dbReference type="ARBA" id="ARBA00022723"/>
    </source>
</evidence>
<dbReference type="Pfam" id="PF03403">
    <property type="entry name" value="PAF-AH_p_II"/>
    <property type="match status" value="1"/>
</dbReference>
<dbReference type="SMART" id="SM00220">
    <property type="entry name" value="S_TKc"/>
    <property type="match status" value="1"/>
</dbReference>
<dbReference type="EMBL" id="VFLP01000007">
    <property type="protein sequence ID" value="TRX97278.1"/>
    <property type="molecule type" value="Genomic_DNA"/>
</dbReference>
<dbReference type="Pfam" id="PF00069">
    <property type="entry name" value="Pkinase"/>
    <property type="match status" value="2"/>
</dbReference>
<dbReference type="SMART" id="SM00066">
    <property type="entry name" value="GAL4"/>
    <property type="match status" value="1"/>
</dbReference>
<dbReference type="Gene3D" id="1.10.510.10">
    <property type="entry name" value="Transferase(Phosphotransferase) domain 1"/>
    <property type="match status" value="1"/>
</dbReference>
<dbReference type="Gene3D" id="3.40.50.1820">
    <property type="entry name" value="alpha/beta hydrolase"/>
    <property type="match status" value="1"/>
</dbReference>
<feature type="compositionally biased region" description="Polar residues" evidence="10">
    <location>
        <begin position="998"/>
        <end position="1009"/>
    </location>
</feature>
<evidence type="ECO:0000256" key="2">
    <source>
        <dbReference type="ARBA" id="ARBA00022741"/>
    </source>
</evidence>
<keyword evidence="2 9" id="KW-0547">Nucleotide-binding</keyword>
<dbReference type="SUPFAM" id="SSF57701">
    <property type="entry name" value="Zn2/Cys6 DNA-binding domain"/>
    <property type="match status" value="1"/>
</dbReference>
<dbReference type="InterPro" id="IPR021858">
    <property type="entry name" value="Fun_TF"/>
</dbReference>
<reference evidence="15" key="1">
    <citation type="submission" date="2019-06" db="EMBL/GenBank/DDBJ databases">
        <title>Draft genome sequence of the griseofulvin-producing fungus Xylaria cubensis strain G536.</title>
        <authorList>
            <person name="Mead M.E."/>
            <person name="Raja H.A."/>
            <person name="Steenwyk J.L."/>
            <person name="Knowles S.L."/>
            <person name="Oberlies N.H."/>
            <person name="Rokas A."/>
        </authorList>
    </citation>
    <scope>NUCLEOTIDE SEQUENCE [LARGE SCALE GENOMIC DNA]</scope>
    <source>
        <strain evidence="15">G536</strain>
    </source>
</reference>
<dbReference type="GO" id="GO:0000981">
    <property type="term" value="F:DNA-binding transcription factor activity, RNA polymerase II-specific"/>
    <property type="evidence" value="ECO:0007669"/>
    <property type="project" value="InterPro"/>
</dbReference>
<evidence type="ECO:0000256" key="3">
    <source>
        <dbReference type="ARBA" id="ARBA00022833"/>
    </source>
</evidence>
<keyword evidence="7" id="KW-0804">Transcription</keyword>
<sequence>MHGVISRFRDFKSVAVLSALLFVDSALCQTCAQADLSFGIGAHDLEPLDSVATADPTGPYGVGITFETYCSDDRDLTVSIWYPATPEDGSSPYISSGGIVGQAYEDAPLDSSGGPYPLILFSTGLAAVHDAYYFYLQNLASHGYIVTSAQHLDARHANTTTNVTLQLIGVADSLAGNTNDAVITLYTDWFRETQYAFTYRPQEIEFNLNQTLGLADNPASIFYGNIDTNNIGMTGHSLGGFMTNVVGGGAPIYCDYVRLPGEDNPNNPLLASVSPCAFEAVQELSSPLALHDSRIKAIIPLAAPSFLTKSQIARSAAEIQIPVMVMTGDNFTSETTEWIQKAVYKNAQGPAYYVQIEGADHYFVSDAYGLNPDLALKGDEDSENFLGSLMLLRTLALNPLKFRLYRGASVMPSCGSSVSSNQSPNPTTNRKKVKTGCRTCKARHVKCDEGRPACHRCVSTGRVCDGYGIWGGGAVKRSERALMSRSPIETVKYGVSNQDVKLSPEQEICFHWFRHRTYTKLPLPFITPFWHTLVLQACAVEPAILHAVLALGSAHQKESFEQGKPKESCAVLDSQQHFMLREYGKAIRSLQPHFSSQDQRSVHVTLITCILFTFFENLLGRYVTANAHLHSGLRLLSETYFSVHHSVGTNVPIKARGYVDDWIIESFARLHVQAALLGQGLPGLYPVLPVYPTMPIPRVFASTNQAAHYMDRLLLDTLYLAHQCSSSDEGAMDPTLSASFNDAQQHLRTELRLWLAAYNATDPGAHEGFSPVDAFYLKLLRGYHIIATIVTNTCTWPACETMYDLYTADFISLVEQLIVIWKAHIARPAWHHAPWATEMPRRISHSVGDKGWIPLLYFVAVKCRVHRIRLQAIKLLSQTLHKEGIWDSRLVLVVAWEVLRIEEGDYYRDFEKDDGFGIVSVPTERDLTLPPLPDHNRLYNIQVGLPEHSMGVLTLEYEQRQGNAEPTSPTSKKDFLHIVMDSTNGSIRSKSSTDDDVQSISRSSRGQLQDQEEILPGSEDAVDMEGHRDMMFASLLEDYYRSRALEFLNATNPGQRYNRQSQEVEVVTRQLFGQASQLLLSNGLLSSQATSDESQSTRRQYLSGLDRLVAGSQANNILDSMRNLVTQTSQLNLAAHSTNNLQLTLHEPPPLTPQSHYRSSFREDRLLGKGGFGKVYQCYNQLDQRTYAVKKIVLPPTLVKSVSDGRHEDLQHILREVKAMAMLEHPNIVRYHATWFEVPQQLPELLGGTENTNSQIRRPSQQLLLDSHAFGQDNEQESSVSGGIIFGEDTASHLSANKIEYDLATTNRGWSEDASMGLNVDDTTSASETNLFTGGETDSDGSSPRDAMETSVCALYIQMSLYPMTLAQFISPPSTSKTELRHCFHLAPTLRLVLCIHEGLMYIHSKSLIHRDIKPGNIFLSDPMESFEGGYCDLSCEKCAESKGGMSANRGWLNPRIGDFGLVHQLAQGEVPTSSQSSTNSRDNAGTAYYQPPRKSERKDEKIDIFALGVVLVEMLCRCNTAMQRADMLKGLQYGVLPPELRPNIQAEGHGSETADKVIQLVSSMVEEDPDKRWSGPKVREALRDLVEDVTARELRISS</sequence>
<dbReference type="GO" id="GO:0004672">
    <property type="term" value="F:protein kinase activity"/>
    <property type="evidence" value="ECO:0007669"/>
    <property type="project" value="InterPro"/>
</dbReference>
<evidence type="ECO:0000259" key="13">
    <source>
        <dbReference type="PROSITE" id="PS50048"/>
    </source>
</evidence>
<dbReference type="InterPro" id="IPR011009">
    <property type="entry name" value="Kinase-like_dom_sf"/>
</dbReference>
<feature type="signal peptide" evidence="11">
    <location>
        <begin position="1"/>
        <end position="28"/>
    </location>
</feature>
<keyword evidence="3" id="KW-0862">Zinc</keyword>
<dbReference type="Gene3D" id="3.30.200.20">
    <property type="entry name" value="Phosphorylase Kinase, domain 1"/>
    <property type="match status" value="1"/>
</dbReference>
<dbReference type="GO" id="GO:0005524">
    <property type="term" value="F:ATP binding"/>
    <property type="evidence" value="ECO:0007669"/>
    <property type="project" value="UniProtKB-UniRule"/>
</dbReference>
<evidence type="ECO:0000259" key="12">
    <source>
        <dbReference type="PROSITE" id="PS50011"/>
    </source>
</evidence>
<dbReference type="PANTHER" id="PTHR36206">
    <property type="entry name" value="ASPERCRYPTIN BIOSYNTHESIS CLUSTER-SPECIFIC TRANSCRIPTION REGULATOR ATNN-RELATED"/>
    <property type="match status" value="1"/>
</dbReference>
<evidence type="ECO:0000313" key="14">
    <source>
        <dbReference type="EMBL" id="TRX97278.1"/>
    </source>
</evidence>
<dbReference type="InterPro" id="IPR052360">
    <property type="entry name" value="Transcr_Regulatory_Proteins"/>
</dbReference>
<evidence type="ECO:0000256" key="4">
    <source>
        <dbReference type="ARBA" id="ARBA00022840"/>
    </source>
</evidence>
<evidence type="ECO:0000256" key="5">
    <source>
        <dbReference type="ARBA" id="ARBA00023015"/>
    </source>
</evidence>
<feature type="chain" id="PRO_5021728891" evidence="11">
    <location>
        <begin position="29"/>
        <end position="1599"/>
    </location>
</feature>
<feature type="compositionally biased region" description="Polar residues" evidence="10">
    <location>
        <begin position="1471"/>
        <end position="1484"/>
    </location>
</feature>
<dbReference type="InterPro" id="IPR029058">
    <property type="entry name" value="AB_hydrolase_fold"/>
</dbReference>
<dbReference type="PROSITE" id="PS00108">
    <property type="entry name" value="PROTEIN_KINASE_ST"/>
    <property type="match status" value="1"/>
</dbReference>
<keyword evidence="4 9" id="KW-0067">ATP-binding</keyword>
<dbReference type="GO" id="GO:0008270">
    <property type="term" value="F:zinc ion binding"/>
    <property type="evidence" value="ECO:0007669"/>
    <property type="project" value="InterPro"/>
</dbReference>
<dbReference type="InterPro" id="IPR000719">
    <property type="entry name" value="Prot_kinase_dom"/>
</dbReference>
<organism evidence="14 15">
    <name type="scientific">Xylaria flabelliformis</name>
    <dbReference type="NCBI Taxonomy" id="2512241"/>
    <lineage>
        <taxon>Eukaryota</taxon>
        <taxon>Fungi</taxon>
        <taxon>Dikarya</taxon>
        <taxon>Ascomycota</taxon>
        <taxon>Pezizomycotina</taxon>
        <taxon>Sordariomycetes</taxon>
        <taxon>Xylariomycetidae</taxon>
        <taxon>Xylariales</taxon>
        <taxon>Xylariaceae</taxon>
        <taxon>Xylaria</taxon>
    </lineage>
</organism>
<dbReference type="InterPro" id="IPR017441">
    <property type="entry name" value="Protein_kinase_ATP_BS"/>
</dbReference>
<name>A0A553IAQ3_9PEZI</name>
<dbReference type="InterPro" id="IPR036864">
    <property type="entry name" value="Zn2-C6_fun-type_DNA-bd_sf"/>
</dbReference>
<dbReference type="SUPFAM" id="SSF56112">
    <property type="entry name" value="Protein kinase-like (PK-like)"/>
    <property type="match status" value="1"/>
</dbReference>
<dbReference type="Gene3D" id="4.10.240.10">
    <property type="entry name" value="Zn(2)-C6 fungal-type DNA-binding domain"/>
    <property type="match status" value="1"/>
</dbReference>